<protein>
    <submittedName>
        <fullName evidence="2">Uncharacterized protein</fullName>
    </submittedName>
</protein>
<evidence type="ECO:0000313" key="2">
    <source>
        <dbReference type="EMBL" id="EFK33484.1"/>
    </source>
</evidence>
<gene>
    <name evidence="2" type="ORF">HMPREF0204_12552</name>
</gene>
<dbReference type="EMBL" id="ACKQ02000007">
    <property type="protein sequence ID" value="EFK33484.1"/>
    <property type="molecule type" value="Genomic_DNA"/>
</dbReference>
<organism evidence="2 3">
    <name type="scientific">Chryseobacterium gleum ATCC 35910</name>
    <dbReference type="NCBI Taxonomy" id="525257"/>
    <lineage>
        <taxon>Bacteria</taxon>
        <taxon>Pseudomonadati</taxon>
        <taxon>Bacteroidota</taxon>
        <taxon>Flavobacteriia</taxon>
        <taxon>Flavobacteriales</taxon>
        <taxon>Weeksellaceae</taxon>
        <taxon>Chryseobacterium group</taxon>
        <taxon>Chryseobacterium</taxon>
    </lineage>
</organism>
<keyword evidence="3" id="KW-1185">Reference proteome</keyword>
<evidence type="ECO:0000313" key="3">
    <source>
        <dbReference type="Proteomes" id="UP000002969"/>
    </source>
</evidence>
<keyword evidence="1" id="KW-1133">Transmembrane helix</keyword>
<sequence>MFIFPKMIKNGCFFNFYLVIFMKMNNLLFSRNAFLSYICASFTGQDIPDTSYRFLFRFLN</sequence>
<accession>A0ABP2ILM7</accession>
<reference evidence="2" key="1">
    <citation type="submission" date="2010-06" db="EMBL/GenBank/DDBJ databases">
        <authorList>
            <person name="Muzny D."/>
            <person name="Qin X."/>
            <person name="Buhay C."/>
            <person name="Dugan-Rocha S."/>
            <person name="Ding Y."/>
            <person name="Chen G."/>
            <person name="Hawes A."/>
            <person name="Holder M."/>
            <person name="Jhangiani S."/>
            <person name="Johnson A."/>
            <person name="Khan Z."/>
            <person name="Li Z."/>
            <person name="Liu W."/>
            <person name="Liu X."/>
            <person name="Perez L."/>
            <person name="Shen H."/>
            <person name="Wang Q."/>
            <person name="Watt J."/>
            <person name="Xi L."/>
            <person name="Xin Y."/>
            <person name="Zhou J."/>
            <person name="Deng J."/>
            <person name="Jiang H."/>
            <person name="Liu Y."/>
            <person name="Qu J."/>
            <person name="Song X.-Z."/>
            <person name="Zhang L."/>
            <person name="Villasana D."/>
            <person name="Johnson A."/>
            <person name="Liu J."/>
            <person name="Liyanage D."/>
            <person name="Lorensuhewa L."/>
            <person name="Robinson T."/>
            <person name="Song A."/>
            <person name="Song B.-B."/>
            <person name="Dinh H."/>
            <person name="Thornton R."/>
            <person name="Coyle M."/>
            <person name="Francisco L."/>
            <person name="Jackson L."/>
            <person name="Javaid M."/>
            <person name="Korchina V."/>
            <person name="Kovar C."/>
            <person name="Mata R."/>
            <person name="Mathew T."/>
            <person name="Ngo R."/>
            <person name="Nguyen L."/>
            <person name="Nguyen N."/>
            <person name="Okwuonu G."/>
            <person name="Ongeri F."/>
            <person name="Pham C."/>
            <person name="Simmons D."/>
            <person name="Wilczek-Boney K."/>
            <person name="Hale W."/>
            <person name="Jakkamsetti A."/>
            <person name="Pham P."/>
            <person name="Ruth R."/>
            <person name="San Lucas F."/>
            <person name="Warren J."/>
            <person name="Zhang J."/>
            <person name="Zhao Z."/>
            <person name="Zhou C."/>
            <person name="Zhu D."/>
            <person name="Lee S."/>
            <person name="Bess C."/>
            <person name="Blankenburg K."/>
            <person name="Forbes L."/>
            <person name="Fu Q."/>
            <person name="Gubbala S."/>
            <person name="Hirani K."/>
            <person name="Jayaseelan J.C."/>
            <person name="Lara F."/>
            <person name="Munidasa M."/>
            <person name="Palculict T."/>
            <person name="Patil S."/>
            <person name="Pu L.-L."/>
            <person name="Saada N."/>
            <person name="Tang L."/>
            <person name="Weissenberger G."/>
            <person name="Zhu Y."/>
            <person name="Hemphill L."/>
            <person name="Shang Y."/>
            <person name="Youmans B."/>
            <person name="Ayvaz T."/>
            <person name="Ross M."/>
            <person name="Santibanez J."/>
            <person name="Aqrawi P."/>
            <person name="Gross S."/>
            <person name="Joshi V."/>
            <person name="Fowler G."/>
            <person name="Nazareth L."/>
            <person name="Reid J."/>
            <person name="Worley K."/>
            <person name="Petrosino J."/>
            <person name="Highlander S."/>
            <person name="Gibbs R."/>
        </authorList>
    </citation>
    <scope>NUCLEOTIDE SEQUENCE [LARGE SCALE GENOMIC DNA]</scope>
    <source>
        <strain evidence="2">ATCC 35910</strain>
    </source>
</reference>
<comment type="caution">
    <text evidence="2">The sequence shown here is derived from an EMBL/GenBank/DDBJ whole genome shotgun (WGS) entry which is preliminary data.</text>
</comment>
<keyword evidence="1" id="KW-0472">Membrane</keyword>
<feature type="transmembrane region" description="Helical" evidence="1">
    <location>
        <begin position="12"/>
        <end position="29"/>
    </location>
</feature>
<proteinExistence type="predicted"/>
<evidence type="ECO:0000256" key="1">
    <source>
        <dbReference type="SAM" id="Phobius"/>
    </source>
</evidence>
<name>A0ABP2ILM7_CHRGE</name>
<dbReference type="Proteomes" id="UP000002969">
    <property type="component" value="Unassembled WGS sequence"/>
</dbReference>
<keyword evidence="1" id="KW-0812">Transmembrane</keyword>